<reference evidence="3" key="1">
    <citation type="submission" date="2018-02" db="EMBL/GenBank/DDBJ databases">
        <authorList>
            <person name="Cohen D.B."/>
            <person name="Kent A.D."/>
        </authorList>
    </citation>
    <scope>NUCLEOTIDE SEQUENCE</scope>
</reference>
<keyword evidence="1" id="KW-0175">Coiled coil</keyword>
<feature type="region of interest" description="Disordered" evidence="2">
    <location>
        <begin position="630"/>
        <end position="656"/>
    </location>
</feature>
<name>A0A2N9GKU2_FAGSY</name>
<evidence type="ECO:0000256" key="2">
    <source>
        <dbReference type="SAM" id="MobiDB-lite"/>
    </source>
</evidence>
<feature type="region of interest" description="Disordered" evidence="2">
    <location>
        <begin position="146"/>
        <end position="178"/>
    </location>
</feature>
<dbReference type="AlphaFoldDB" id="A0A2N9GKU2"/>
<feature type="coiled-coil region" evidence="1">
    <location>
        <begin position="555"/>
        <end position="582"/>
    </location>
</feature>
<proteinExistence type="predicted"/>
<evidence type="ECO:0000256" key="1">
    <source>
        <dbReference type="SAM" id="Coils"/>
    </source>
</evidence>
<gene>
    <name evidence="3" type="ORF">FSB_LOCUS27803</name>
</gene>
<evidence type="ECO:0000313" key="3">
    <source>
        <dbReference type="EMBL" id="SPC99921.1"/>
    </source>
</evidence>
<feature type="region of interest" description="Disordered" evidence="2">
    <location>
        <begin position="400"/>
        <end position="442"/>
    </location>
</feature>
<protein>
    <submittedName>
        <fullName evidence="3">Uncharacterized protein</fullName>
    </submittedName>
</protein>
<accession>A0A2N9GKU2</accession>
<feature type="compositionally biased region" description="Basic and acidic residues" evidence="2">
    <location>
        <begin position="146"/>
        <end position="166"/>
    </location>
</feature>
<feature type="compositionally biased region" description="Basic and acidic residues" evidence="2">
    <location>
        <begin position="419"/>
        <end position="430"/>
    </location>
</feature>
<sequence>MSRGGDVARTILKVVLAYAHRGGRFVDNRPSVGWSSWQSKEITSSVHWMVDSSDAPYSVVAPLWTTDGISIVALDSSHFSLKRFFVGVCRVVESEGRAFDFGELVPSDCVLRRLSEEFFDLVSPALDTWKVVRGLMASEESSWHKVRSEELPEGLSDKGEDSRSQEEAPSVSSSSRVVGPNDSWIARSYLSKVVDVEGLDKYRRRFPLQPLMRELLARLNLSPGQLAPNSWRTVVACMVMWKVFSDGKDDLTVDELLFCYKPYQIPASLGFWSLNMWQRGLKLVVGNPSSNREWKDDFVFVCGDNWEGLVCEKDDNFIHVPREWGVPSSSVVSLKRPKLNQDGHNKVLRALHHKEHHFKHFIRPELLALYSFGPEPSEAVLSLQEINQKRMATAKLNREKLKKMMSQQDKAPLTLGKKQKTDSSSKKVVEEANPPPQVRRTTVPKPVVTSSVEIIEVPTAPSSSQPVEKVPTLLRDASLASRRAKSVVTKDDIGEYDKVNTERRQVGWRPFSYEGMGLTKLTVIANRCIQWEDALDRVVGEMASLKVGMMAKEELRKVMADKKSVDEQLEKLTSQMEAIKVSAVEQFKSLEAYDDNNTKYFLAGFGLLKRQAKEKYPNLDFEIFQPFEDDESVMPVDEVGGGTTSTDPQLDDDAAS</sequence>
<dbReference type="EMBL" id="OIVN01002024">
    <property type="protein sequence ID" value="SPC99921.1"/>
    <property type="molecule type" value="Genomic_DNA"/>
</dbReference>
<organism evidence="3">
    <name type="scientific">Fagus sylvatica</name>
    <name type="common">Beechnut</name>
    <dbReference type="NCBI Taxonomy" id="28930"/>
    <lineage>
        <taxon>Eukaryota</taxon>
        <taxon>Viridiplantae</taxon>
        <taxon>Streptophyta</taxon>
        <taxon>Embryophyta</taxon>
        <taxon>Tracheophyta</taxon>
        <taxon>Spermatophyta</taxon>
        <taxon>Magnoliopsida</taxon>
        <taxon>eudicotyledons</taxon>
        <taxon>Gunneridae</taxon>
        <taxon>Pentapetalae</taxon>
        <taxon>rosids</taxon>
        <taxon>fabids</taxon>
        <taxon>Fagales</taxon>
        <taxon>Fagaceae</taxon>
        <taxon>Fagus</taxon>
    </lineage>
</organism>